<evidence type="ECO:0000256" key="4">
    <source>
        <dbReference type="ARBA" id="ARBA00022692"/>
    </source>
</evidence>
<feature type="transmembrane region" description="Helical" evidence="8">
    <location>
        <begin position="157"/>
        <end position="180"/>
    </location>
</feature>
<accession>A0A933SCT7</accession>
<dbReference type="PANTHER" id="PTHR38686:SF1">
    <property type="entry name" value="APOLIPOPROTEIN N-ACYLTRANSFERASE"/>
    <property type="match status" value="1"/>
</dbReference>
<dbReference type="CDD" id="cd07571">
    <property type="entry name" value="ALP_N-acyl_transferase"/>
    <property type="match status" value="1"/>
</dbReference>
<dbReference type="Proteomes" id="UP000696931">
    <property type="component" value="Unassembled WGS sequence"/>
</dbReference>
<dbReference type="InterPro" id="IPR004563">
    <property type="entry name" value="Apolipo_AcylTrfase"/>
</dbReference>
<feature type="transmembrane region" description="Helical" evidence="8">
    <location>
        <begin position="20"/>
        <end position="42"/>
    </location>
</feature>
<feature type="transmembrane region" description="Helical" evidence="8">
    <location>
        <begin position="54"/>
        <end position="77"/>
    </location>
</feature>
<dbReference type="InterPro" id="IPR036526">
    <property type="entry name" value="C-N_Hydrolase_sf"/>
</dbReference>
<feature type="transmembrane region" description="Helical" evidence="8">
    <location>
        <begin position="89"/>
        <end position="113"/>
    </location>
</feature>
<dbReference type="NCBIfam" id="TIGR00546">
    <property type="entry name" value="lnt"/>
    <property type="match status" value="1"/>
</dbReference>
<comment type="catalytic activity">
    <reaction evidence="8">
        <text>N-terminal S-1,2-diacyl-sn-glyceryl-L-cysteinyl-[lipoprotein] + a glycerophospholipid = N-acyl-S-1,2-diacyl-sn-glyceryl-L-cysteinyl-[lipoprotein] + a 2-acyl-sn-glycero-3-phospholipid + H(+)</text>
        <dbReference type="Rhea" id="RHEA:48228"/>
        <dbReference type="Rhea" id="RHEA-COMP:14681"/>
        <dbReference type="Rhea" id="RHEA-COMP:14684"/>
        <dbReference type="ChEBI" id="CHEBI:15378"/>
        <dbReference type="ChEBI" id="CHEBI:136912"/>
        <dbReference type="ChEBI" id="CHEBI:140656"/>
        <dbReference type="ChEBI" id="CHEBI:140657"/>
        <dbReference type="ChEBI" id="CHEBI:140660"/>
        <dbReference type="EC" id="2.3.1.269"/>
    </reaction>
</comment>
<reference evidence="10" key="1">
    <citation type="submission" date="2020-07" db="EMBL/GenBank/DDBJ databases">
        <title>Huge and variable diversity of episymbiotic CPR bacteria and DPANN archaea in groundwater ecosystems.</title>
        <authorList>
            <person name="He C.Y."/>
            <person name="Keren R."/>
            <person name="Whittaker M."/>
            <person name="Farag I.F."/>
            <person name="Doudna J."/>
            <person name="Cate J.H.D."/>
            <person name="Banfield J.F."/>
        </authorList>
    </citation>
    <scope>NUCLEOTIDE SEQUENCE</scope>
    <source>
        <strain evidence="10">NC_groundwater_1813_Pr3_B-0.1um_71_17</strain>
    </source>
</reference>
<comment type="function">
    <text evidence="8">Catalyzes the phospholipid dependent N-acylation of the N-terminal cysteine of apolipoprotein, the last step in lipoprotein maturation.</text>
</comment>
<dbReference type="InterPro" id="IPR045378">
    <property type="entry name" value="LNT_N"/>
</dbReference>
<dbReference type="GO" id="GO:0042158">
    <property type="term" value="P:lipoprotein biosynthetic process"/>
    <property type="evidence" value="ECO:0007669"/>
    <property type="project" value="UniProtKB-UniRule"/>
</dbReference>
<keyword evidence="4 8" id="KW-0812">Transmembrane</keyword>
<proteinExistence type="inferred from homology"/>
<dbReference type="AlphaFoldDB" id="A0A933SCT7"/>
<dbReference type="SUPFAM" id="SSF56317">
    <property type="entry name" value="Carbon-nitrogen hydrolase"/>
    <property type="match status" value="1"/>
</dbReference>
<evidence type="ECO:0000256" key="7">
    <source>
        <dbReference type="ARBA" id="ARBA00023315"/>
    </source>
</evidence>
<dbReference type="PANTHER" id="PTHR38686">
    <property type="entry name" value="APOLIPOPROTEIN N-ACYLTRANSFERASE"/>
    <property type="match status" value="1"/>
</dbReference>
<keyword evidence="2 8" id="KW-1003">Cell membrane</keyword>
<comment type="caution">
    <text evidence="10">The sequence shown here is derived from an EMBL/GenBank/DDBJ whole genome shotgun (WGS) entry which is preliminary data.</text>
</comment>
<evidence type="ECO:0000256" key="1">
    <source>
        <dbReference type="ARBA" id="ARBA00004651"/>
    </source>
</evidence>
<keyword evidence="5 8" id="KW-1133">Transmembrane helix</keyword>
<dbReference type="InterPro" id="IPR003010">
    <property type="entry name" value="C-N_Hydrolase"/>
</dbReference>
<evidence type="ECO:0000256" key="3">
    <source>
        <dbReference type="ARBA" id="ARBA00022679"/>
    </source>
</evidence>
<comment type="similarity">
    <text evidence="8">Belongs to the CN hydrolase family. Apolipoprotein N-acyltransferase subfamily.</text>
</comment>
<keyword evidence="7 8" id="KW-0012">Acyltransferase</keyword>
<comment type="pathway">
    <text evidence="8">Protein modification; lipoprotein biosynthesis (N-acyl transfer).</text>
</comment>
<keyword evidence="6 8" id="KW-0472">Membrane</keyword>
<evidence type="ECO:0000259" key="9">
    <source>
        <dbReference type="PROSITE" id="PS50263"/>
    </source>
</evidence>
<keyword evidence="3 8" id="KW-0808">Transferase</keyword>
<evidence type="ECO:0000256" key="5">
    <source>
        <dbReference type="ARBA" id="ARBA00022989"/>
    </source>
</evidence>
<comment type="subcellular location">
    <subcellularLocation>
        <location evidence="1 8">Cell membrane</location>
        <topology evidence="1 8">Multi-pass membrane protein</topology>
    </subcellularLocation>
</comment>
<evidence type="ECO:0000256" key="2">
    <source>
        <dbReference type="ARBA" id="ARBA00022475"/>
    </source>
</evidence>
<dbReference type="PROSITE" id="PS50263">
    <property type="entry name" value="CN_HYDROLASE"/>
    <property type="match status" value="1"/>
</dbReference>
<name>A0A933SCT7_UNCEI</name>
<protein>
    <recommendedName>
        <fullName evidence="8">Apolipoprotein N-acyltransferase</fullName>
        <shortName evidence="8">ALP N-acyltransferase</shortName>
        <ecNumber evidence="8">2.3.1.269</ecNumber>
    </recommendedName>
</protein>
<feature type="transmembrane region" description="Helical" evidence="8">
    <location>
        <begin position="192"/>
        <end position="209"/>
    </location>
</feature>
<organism evidence="10 11">
    <name type="scientific">Eiseniibacteriota bacterium</name>
    <dbReference type="NCBI Taxonomy" id="2212470"/>
    <lineage>
        <taxon>Bacteria</taxon>
        <taxon>Candidatus Eiseniibacteriota</taxon>
    </lineage>
</organism>
<dbReference type="Gene3D" id="3.60.110.10">
    <property type="entry name" value="Carbon-nitrogen hydrolase"/>
    <property type="match status" value="1"/>
</dbReference>
<dbReference type="Pfam" id="PF20154">
    <property type="entry name" value="LNT_N"/>
    <property type="match status" value="1"/>
</dbReference>
<evidence type="ECO:0000313" key="10">
    <source>
        <dbReference type="EMBL" id="MBI5168920.1"/>
    </source>
</evidence>
<dbReference type="EC" id="2.3.1.269" evidence="8"/>
<evidence type="ECO:0000313" key="11">
    <source>
        <dbReference type="Proteomes" id="UP000696931"/>
    </source>
</evidence>
<dbReference type="EMBL" id="JACRIW010000038">
    <property type="protein sequence ID" value="MBI5168920.1"/>
    <property type="molecule type" value="Genomic_DNA"/>
</dbReference>
<dbReference type="Pfam" id="PF00795">
    <property type="entry name" value="CN_hydrolase"/>
    <property type="match status" value="1"/>
</dbReference>
<evidence type="ECO:0000256" key="6">
    <source>
        <dbReference type="ARBA" id="ARBA00023136"/>
    </source>
</evidence>
<gene>
    <name evidence="8 10" type="primary">lnt</name>
    <name evidence="10" type="ORF">HZA61_05505</name>
</gene>
<dbReference type="GO" id="GO:0005886">
    <property type="term" value="C:plasma membrane"/>
    <property type="evidence" value="ECO:0007669"/>
    <property type="project" value="UniProtKB-SubCell"/>
</dbReference>
<dbReference type="HAMAP" id="MF_01148">
    <property type="entry name" value="Lnt"/>
    <property type="match status" value="1"/>
</dbReference>
<feature type="transmembrane region" description="Helical" evidence="8">
    <location>
        <begin position="120"/>
        <end position="137"/>
    </location>
</feature>
<feature type="domain" description="CN hydrolase" evidence="9">
    <location>
        <begin position="226"/>
        <end position="478"/>
    </location>
</feature>
<dbReference type="GO" id="GO:0016410">
    <property type="term" value="F:N-acyltransferase activity"/>
    <property type="evidence" value="ECO:0007669"/>
    <property type="project" value="UniProtKB-UniRule"/>
</dbReference>
<sequence length="515" mass="54556">MSRSRSDLWLSAASGLALGAAFLPWSGGALAWAAFVPLLFALERRVAAGESLRACFRLGYAGGFAFFLVGTHWIGLLSDVAMTVPVLKYAGWVLSAAYLGLFWGAAAAVAAWLARRSGIAARWTFAVALMLIEWVRGAGDIGFPWFQPGYTQYATSALGLAAAGGVFAVTAWVLLVNACVLGATRDRTPRDFVWLALVLAGGLGAGAWLRGAPIATDGTRPRVALVQGNIPGEEKWSGRHQEEILARFLALSDSAFAAPPEGGATARPVMVVWPETATGSYLRKQLAQSIAVARWASRTGAAVFAGYADYSYDADGKPQPWNAAGIWNPDGRLSPTYAKRHLVPFGERMPFQWLVPALGRVDFGQAEWAQGTGPVVFDGQTGKFSALICFESIFPELARADVNAGSRCLVIVTTDEWFGRSAAVFQHAAMARFRAVENGVPVLRCANTGLTQVIDARGAVVAEAPAFRAAVLTAAVPPPREGRTPYSRTGDWPVAVAAIAAVAIAASRRGVSRSA</sequence>
<evidence type="ECO:0000256" key="8">
    <source>
        <dbReference type="HAMAP-Rule" id="MF_01148"/>
    </source>
</evidence>